<dbReference type="SUPFAM" id="SSF54695">
    <property type="entry name" value="POZ domain"/>
    <property type="match status" value="1"/>
</dbReference>
<dbReference type="Pfam" id="PF00651">
    <property type="entry name" value="BTB"/>
    <property type="match status" value="1"/>
</dbReference>
<proteinExistence type="predicted"/>
<gene>
    <name evidence="2" type="ORF">GSLYS_00014076001</name>
</gene>
<feature type="non-terminal residue" evidence="2">
    <location>
        <position position="453"/>
    </location>
</feature>
<accession>A0AAV2I6I1</accession>
<evidence type="ECO:0000259" key="1">
    <source>
        <dbReference type="PROSITE" id="PS50097"/>
    </source>
</evidence>
<evidence type="ECO:0000313" key="2">
    <source>
        <dbReference type="EMBL" id="CAL1540427.1"/>
    </source>
</evidence>
<name>A0AAV2I6I1_LYMST</name>
<dbReference type="InterPro" id="IPR011333">
    <property type="entry name" value="SKP1/BTB/POZ_sf"/>
</dbReference>
<keyword evidence="3" id="KW-1185">Reference proteome</keyword>
<dbReference type="EMBL" id="CAXITT010000381">
    <property type="protein sequence ID" value="CAL1540427.1"/>
    <property type="molecule type" value="Genomic_DNA"/>
</dbReference>
<dbReference type="PROSITE" id="PS50097">
    <property type="entry name" value="BTB"/>
    <property type="match status" value="1"/>
</dbReference>
<evidence type="ECO:0000313" key="3">
    <source>
        <dbReference type="Proteomes" id="UP001497497"/>
    </source>
</evidence>
<reference evidence="2 3" key="1">
    <citation type="submission" date="2024-04" db="EMBL/GenBank/DDBJ databases">
        <authorList>
            <consortium name="Genoscope - CEA"/>
            <person name="William W."/>
        </authorList>
    </citation>
    <scope>NUCLEOTIDE SEQUENCE [LARGE SCALE GENOMIC DNA]</scope>
</reference>
<dbReference type="InterPro" id="IPR011705">
    <property type="entry name" value="BACK"/>
</dbReference>
<feature type="domain" description="BTB" evidence="1">
    <location>
        <begin position="25"/>
        <end position="92"/>
    </location>
</feature>
<sequence>MAVDSAVACSIMLELGKFEPWDNFPDFTVIVEEQEFKCHRFILNATSRFFHALMQSGMKESLENKVTIHGICKEVFSNILHCLYKGENVLTYRNIIQMWYAANLLQIQFLIEQCENFVIDHLIPKSIREPYYHANYLGSSKVVKAVLDVLVKELDIYSDCPLFMHLNPKDILSVVEHRDLDAPSEDSVVDVILAWVSHECAVGEEDWDTPEEGIICDGGEPNLLILSEIYVRPGEAKSKCSDENFDVSNLLASKGFCTPHPEEPCHCTYISRTKRREYLGKLLGACRLSLVSHSCLEKLLSTDAVLESKEAMAVVRQAFMFHLMPPSGYWPTSALHRSASSLDNVVVFFDKLSLIAFSFQRNMSYVISNLPSTDERSVFLSVVDNQIFFAMRSLQSGSPFIMLYAHQAPYSWTQVLKQVSLKHTFVQMEKFVYLVKDYQMCRFSTSSMLVLDD</sequence>
<dbReference type="Gene3D" id="3.30.710.10">
    <property type="entry name" value="Potassium Channel Kv1.1, Chain A"/>
    <property type="match status" value="1"/>
</dbReference>
<dbReference type="CDD" id="cd18186">
    <property type="entry name" value="BTB_POZ_ZBTB_KLHL-like"/>
    <property type="match status" value="1"/>
</dbReference>
<protein>
    <recommendedName>
        <fullName evidence="1">BTB domain-containing protein</fullName>
    </recommendedName>
</protein>
<comment type="caution">
    <text evidence="2">The sequence shown here is derived from an EMBL/GenBank/DDBJ whole genome shotgun (WGS) entry which is preliminary data.</text>
</comment>
<dbReference type="PANTHER" id="PTHR45632">
    <property type="entry name" value="LD33804P"/>
    <property type="match status" value="1"/>
</dbReference>
<dbReference type="Gene3D" id="1.25.40.420">
    <property type="match status" value="1"/>
</dbReference>
<organism evidence="2 3">
    <name type="scientific">Lymnaea stagnalis</name>
    <name type="common">Great pond snail</name>
    <name type="synonym">Helix stagnalis</name>
    <dbReference type="NCBI Taxonomy" id="6523"/>
    <lineage>
        <taxon>Eukaryota</taxon>
        <taxon>Metazoa</taxon>
        <taxon>Spiralia</taxon>
        <taxon>Lophotrochozoa</taxon>
        <taxon>Mollusca</taxon>
        <taxon>Gastropoda</taxon>
        <taxon>Heterobranchia</taxon>
        <taxon>Euthyneura</taxon>
        <taxon>Panpulmonata</taxon>
        <taxon>Hygrophila</taxon>
        <taxon>Lymnaeoidea</taxon>
        <taxon>Lymnaeidae</taxon>
        <taxon>Lymnaea</taxon>
    </lineage>
</organism>
<dbReference type="Proteomes" id="UP001497497">
    <property type="component" value="Unassembled WGS sequence"/>
</dbReference>
<dbReference type="InterPro" id="IPR000210">
    <property type="entry name" value="BTB/POZ_dom"/>
</dbReference>
<dbReference type="AlphaFoldDB" id="A0AAV2I6I1"/>
<dbReference type="SMART" id="SM00225">
    <property type="entry name" value="BTB"/>
    <property type="match status" value="1"/>
</dbReference>
<dbReference type="Pfam" id="PF07707">
    <property type="entry name" value="BACK"/>
    <property type="match status" value="1"/>
</dbReference>